<dbReference type="InterPro" id="IPR003743">
    <property type="entry name" value="Zf-RING_7"/>
</dbReference>
<dbReference type="Proteomes" id="UP000014184">
    <property type="component" value="Unassembled WGS sequence"/>
</dbReference>
<evidence type="ECO:0000313" key="5">
    <source>
        <dbReference type="Proteomes" id="UP000014184"/>
    </source>
</evidence>
<dbReference type="AlphaFoldDB" id="A0A9P2TA95"/>
<reference evidence="4 5" key="1">
    <citation type="journal article" date="2013" name="Genome Announc.">
        <title>Draft Genome Sequence of the Lignocellulose Decomposer Thermobifida fusca Strain TM51.</title>
        <authorList>
            <person name="Toth A."/>
            <person name="Barna T."/>
            <person name="Nagy I."/>
            <person name="Horvath B."/>
            <person name="Nagy I."/>
            <person name="Tancsics A."/>
            <person name="Kriszt B."/>
            <person name="Baka E."/>
            <person name="Fekete C."/>
            <person name="Kukolya J."/>
        </authorList>
    </citation>
    <scope>NUCLEOTIDE SEQUENCE [LARGE SCALE GENOMIC DNA]</scope>
    <source>
        <strain evidence="4 5">TM51</strain>
    </source>
</reference>
<gene>
    <name evidence="4" type="ORF">TM51_10061</name>
</gene>
<keyword evidence="5" id="KW-1185">Reference proteome</keyword>
<dbReference type="Gene3D" id="1.10.287.1490">
    <property type="match status" value="1"/>
</dbReference>
<evidence type="ECO:0008006" key="6">
    <source>
        <dbReference type="Google" id="ProtNLM"/>
    </source>
</evidence>
<sequence>MKAEPAHQLRLLDLQETDTERDRLNRLLRALPEEEQLRQCEARLTELRDQLAVTETELRDLDREQRKVERDIDQVRARAERNTQRMESGQISSPRELESLQAEIELLARRQSELEDIALELMERREEADKRRADLDRKVTEAVEERDDAENRRSEAVLRIKDELDSATQRRSRIVKELPEDLLNLYERLREQYAGIGAAALRYGRCEGCKLQLSAAELREMRLAPPEEVTRCENCRRILVRVADSGL</sequence>
<feature type="domain" description="C4-type zinc ribbon" evidence="2">
    <location>
        <begin position="205"/>
        <end position="239"/>
    </location>
</feature>
<comment type="caution">
    <text evidence="4">The sequence shown here is derived from an EMBL/GenBank/DDBJ whole genome shotgun (WGS) entry which is preliminary data.</text>
</comment>
<accession>A0A9P2TA95</accession>
<dbReference type="PANTHER" id="PTHR39082">
    <property type="entry name" value="PHOSPHOLIPASE C-BETA-2-RELATED"/>
    <property type="match status" value="1"/>
</dbReference>
<dbReference type="PANTHER" id="PTHR39082:SF1">
    <property type="entry name" value="SCAVENGER RECEPTOR CLASS A MEMBER 3"/>
    <property type="match status" value="1"/>
</dbReference>
<name>A0A9P2TA95_THEFU</name>
<evidence type="ECO:0000256" key="1">
    <source>
        <dbReference type="SAM" id="Coils"/>
    </source>
</evidence>
<evidence type="ECO:0000259" key="2">
    <source>
        <dbReference type="Pfam" id="PF02591"/>
    </source>
</evidence>
<feature type="coiled-coil region" evidence="1">
    <location>
        <begin position="37"/>
        <end position="159"/>
    </location>
</feature>
<feature type="domain" description="CT398-like coiled coil hairpin" evidence="3">
    <location>
        <begin position="14"/>
        <end position="193"/>
    </location>
</feature>
<dbReference type="Pfam" id="PF02591">
    <property type="entry name" value="Zn_ribbon_9"/>
    <property type="match status" value="1"/>
</dbReference>
<organism evidence="4 5">
    <name type="scientific">Thermobifida fusca TM51</name>
    <dbReference type="NCBI Taxonomy" id="1169414"/>
    <lineage>
        <taxon>Bacteria</taxon>
        <taxon>Bacillati</taxon>
        <taxon>Actinomycetota</taxon>
        <taxon>Actinomycetes</taxon>
        <taxon>Streptosporangiales</taxon>
        <taxon>Nocardiopsidaceae</taxon>
        <taxon>Thermobifida</taxon>
    </lineage>
</organism>
<dbReference type="InterPro" id="IPR056003">
    <property type="entry name" value="CT398_CC_hairpin"/>
</dbReference>
<evidence type="ECO:0000313" key="4">
    <source>
        <dbReference type="EMBL" id="EOR71033.1"/>
    </source>
</evidence>
<dbReference type="RefSeq" id="WP_011292378.1">
    <property type="nucleotide sequence ID" value="NZ_AOSG01000054.1"/>
</dbReference>
<proteinExistence type="predicted"/>
<evidence type="ECO:0000259" key="3">
    <source>
        <dbReference type="Pfam" id="PF24481"/>
    </source>
</evidence>
<dbReference type="InterPro" id="IPR052376">
    <property type="entry name" value="Oxidative_Scav/Glycosyltrans"/>
</dbReference>
<keyword evidence="1" id="KW-0175">Coiled coil</keyword>
<protein>
    <recommendedName>
        <fullName evidence="6">C4-type zinc ribbon domain-containing protein</fullName>
    </recommendedName>
</protein>
<dbReference type="EMBL" id="AOSG01000054">
    <property type="protein sequence ID" value="EOR71033.1"/>
    <property type="molecule type" value="Genomic_DNA"/>
</dbReference>
<dbReference type="Pfam" id="PF24481">
    <property type="entry name" value="CT398_CC"/>
    <property type="match status" value="1"/>
</dbReference>